<feature type="non-terminal residue" evidence="1">
    <location>
        <position position="1"/>
    </location>
</feature>
<dbReference type="EMBL" id="JASPKZ010000004">
    <property type="protein sequence ID" value="KAJ9601712.1"/>
    <property type="molecule type" value="Genomic_DNA"/>
</dbReference>
<feature type="non-terminal residue" evidence="1">
    <location>
        <position position="72"/>
    </location>
</feature>
<proteinExistence type="predicted"/>
<dbReference type="AlphaFoldDB" id="A0AAD8ANW8"/>
<protein>
    <submittedName>
        <fullName evidence="1">Uncharacterized protein</fullName>
    </submittedName>
</protein>
<name>A0AAD8ANW8_DIPPU</name>
<keyword evidence="2" id="KW-1185">Reference proteome</keyword>
<comment type="caution">
    <text evidence="1">The sequence shown here is derived from an EMBL/GenBank/DDBJ whole genome shotgun (WGS) entry which is preliminary data.</text>
</comment>
<accession>A0AAD8ANW8</accession>
<evidence type="ECO:0000313" key="2">
    <source>
        <dbReference type="Proteomes" id="UP001233999"/>
    </source>
</evidence>
<evidence type="ECO:0000313" key="1">
    <source>
        <dbReference type="EMBL" id="KAJ9601712.1"/>
    </source>
</evidence>
<gene>
    <name evidence="1" type="ORF">L9F63_000103</name>
</gene>
<dbReference type="Proteomes" id="UP001233999">
    <property type="component" value="Unassembled WGS sequence"/>
</dbReference>
<sequence>IDKVPSDRQGRRDTNICKILTPIHYIHPVDYSKTCSLTKNRPTLKSILFQNNILKRTYATSGNLDYNLRSYS</sequence>
<reference evidence="1" key="2">
    <citation type="submission" date="2023-05" db="EMBL/GenBank/DDBJ databases">
        <authorList>
            <person name="Fouks B."/>
        </authorList>
    </citation>
    <scope>NUCLEOTIDE SEQUENCE</scope>
    <source>
        <strain evidence="1">Stay&amp;Tobe</strain>
        <tissue evidence="1">Testes</tissue>
    </source>
</reference>
<organism evidence="1 2">
    <name type="scientific">Diploptera punctata</name>
    <name type="common">Pacific beetle cockroach</name>
    <dbReference type="NCBI Taxonomy" id="6984"/>
    <lineage>
        <taxon>Eukaryota</taxon>
        <taxon>Metazoa</taxon>
        <taxon>Ecdysozoa</taxon>
        <taxon>Arthropoda</taxon>
        <taxon>Hexapoda</taxon>
        <taxon>Insecta</taxon>
        <taxon>Pterygota</taxon>
        <taxon>Neoptera</taxon>
        <taxon>Polyneoptera</taxon>
        <taxon>Dictyoptera</taxon>
        <taxon>Blattodea</taxon>
        <taxon>Blaberoidea</taxon>
        <taxon>Blaberidae</taxon>
        <taxon>Diplopterinae</taxon>
        <taxon>Diploptera</taxon>
    </lineage>
</organism>
<reference evidence="1" key="1">
    <citation type="journal article" date="2023" name="IScience">
        <title>Live-bearing cockroach genome reveals convergent evolutionary mechanisms linked to viviparity in insects and beyond.</title>
        <authorList>
            <person name="Fouks B."/>
            <person name="Harrison M.C."/>
            <person name="Mikhailova A.A."/>
            <person name="Marchal E."/>
            <person name="English S."/>
            <person name="Carruthers M."/>
            <person name="Jennings E.C."/>
            <person name="Chiamaka E.L."/>
            <person name="Frigard R.A."/>
            <person name="Pippel M."/>
            <person name="Attardo G.M."/>
            <person name="Benoit J.B."/>
            <person name="Bornberg-Bauer E."/>
            <person name="Tobe S.S."/>
        </authorList>
    </citation>
    <scope>NUCLEOTIDE SEQUENCE</scope>
    <source>
        <strain evidence="1">Stay&amp;Tobe</strain>
    </source>
</reference>